<evidence type="ECO:0000313" key="1">
    <source>
        <dbReference type="EMBL" id="KGO79640.1"/>
    </source>
</evidence>
<dbReference type="STRING" id="1406840.Q763_12375"/>
<comment type="caution">
    <text evidence="1">The sequence shown here is derived from an EMBL/GenBank/DDBJ whole genome shotgun (WGS) entry which is preliminary data.</text>
</comment>
<dbReference type="PROSITE" id="PS51257">
    <property type="entry name" value="PROKAR_LIPOPROTEIN"/>
    <property type="match status" value="1"/>
</dbReference>
<dbReference type="EMBL" id="JRLV01000015">
    <property type="protein sequence ID" value="KGO79640.1"/>
    <property type="molecule type" value="Genomic_DNA"/>
</dbReference>
<name>A0A0A2LU03_9FLAO</name>
<dbReference type="AlphaFoldDB" id="A0A0A2LU03"/>
<accession>A0A0A2LU03</accession>
<organism evidence="1 2">
    <name type="scientific">Flavobacterium beibuense F44-8</name>
    <dbReference type="NCBI Taxonomy" id="1406840"/>
    <lineage>
        <taxon>Bacteria</taxon>
        <taxon>Pseudomonadati</taxon>
        <taxon>Bacteroidota</taxon>
        <taxon>Flavobacteriia</taxon>
        <taxon>Flavobacteriales</taxon>
        <taxon>Flavobacteriaceae</taxon>
        <taxon>Flavobacterium</taxon>
    </lineage>
</organism>
<reference evidence="1 2" key="1">
    <citation type="submission" date="2013-09" db="EMBL/GenBank/DDBJ databases">
        <authorList>
            <person name="Zeng Z."/>
            <person name="Chen C."/>
        </authorList>
    </citation>
    <scope>NUCLEOTIDE SEQUENCE [LARGE SCALE GENOMIC DNA]</scope>
    <source>
        <strain evidence="1 2">F44-8</strain>
    </source>
</reference>
<dbReference type="Proteomes" id="UP000030129">
    <property type="component" value="Unassembled WGS sequence"/>
</dbReference>
<proteinExistence type="predicted"/>
<keyword evidence="2" id="KW-1185">Reference proteome</keyword>
<evidence type="ECO:0000313" key="2">
    <source>
        <dbReference type="Proteomes" id="UP000030129"/>
    </source>
</evidence>
<protein>
    <recommendedName>
        <fullName evidence="3">Lipoprotein</fullName>
    </recommendedName>
</protein>
<sequence length="156" mass="17706">MKHISLMLFAVLVCACTQQKQKETALQPAIKTGMHVTPCDSNLLSQLEGTKNVSNYDIFQYLTTFEKLDANVNPECNYRRFKILFSLLDTHTNTFLQKLDEVSPQAKQNVFKLISIAQIKEGDVRRLSEKVTAAEAQPRTKSEMLVTLMKSLGQHE</sequence>
<gene>
    <name evidence="1" type="ORF">Q763_12375</name>
</gene>
<evidence type="ECO:0008006" key="3">
    <source>
        <dbReference type="Google" id="ProtNLM"/>
    </source>
</evidence>
<dbReference type="RefSeq" id="WP_035134658.1">
    <property type="nucleotide sequence ID" value="NZ_JRLV01000015.1"/>
</dbReference>